<protein>
    <submittedName>
        <fullName evidence="2">HXXEE domain-containing protein</fullName>
    </submittedName>
</protein>
<evidence type="ECO:0000256" key="1">
    <source>
        <dbReference type="SAM" id="Phobius"/>
    </source>
</evidence>
<keyword evidence="3" id="KW-1185">Reference proteome</keyword>
<organism evidence="2 3">
    <name type="scientific">Corynebacterium canis</name>
    <dbReference type="NCBI Taxonomy" id="679663"/>
    <lineage>
        <taxon>Bacteria</taxon>
        <taxon>Bacillati</taxon>
        <taxon>Actinomycetota</taxon>
        <taxon>Actinomycetes</taxon>
        <taxon>Mycobacteriales</taxon>
        <taxon>Corynebacteriaceae</taxon>
        <taxon>Corynebacterium</taxon>
    </lineage>
</organism>
<sequence length="166" mass="17919">MNTVNKVSGGLFAAWAAHDLEELYTIVGTSKQLFPRMPKWLPLPPRLRSEGVSQTHVNVALSIMAVLVALAAAEGKRTGGASPLFRGALLVFGLHGFTHILTAVIAGRYTTGVATSPIIVIPYWIYARRALRAEGLRDNDLQAIAIAALVLPVLVLVHVVSWFLTK</sequence>
<comment type="caution">
    <text evidence="2">The sequence shown here is derived from an EMBL/GenBank/DDBJ whole genome shotgun (WGS) entry which is preliminary data.</text>
</comment>
<dbReference type="Proteomes" id="UP000320791">
    <property type="component" value="Unassembled WGS sequence"/>
</dbReference>
<feature type="transmembrane region" description="Helical" evidence="1">
    <location>
        <begin position="143"/>
        <end position="164"/>
    </location>
</feature>
<keyword evidence="1" id="KW-0472">Membrane</keyword>
<dbReference type="Pfam" id="PF13787">
    <property type="entry name" value="HXXEE"/>
    <property type="match status" value="1"/>
</dbReference>
<dbReference type="AlphaFoldDB" id="A0A5C5U3F7"/>
<feature type="transmembrane region" description="Helical" evidence="1">
    <location>
        <begin position="85"/>
        <end position="106"/>
    </location>
</feature>
<evidence type="ECO:0000313" key="2">
    <source>
        <dbReference type="EMBL" id="TWT21003.1"/>
    </source>
</evidence>
<accession>A0A5C5U3F7</accession>
<feature type="transmembrane region" description="Helical" evidence="1">
    <location>
        <begin position="112"/>
        <end position="131"/>
    </location>
</feature>
<dbReference type="RefSeq" id="WP_146325484.1">
    <property type="nucleotide sequence ID" value="NZ_BAABLR010000062.1"/>
</dbReference>
<keyword evidence="1" id="KW-0812">Transmembrane</keyword>
<reference evidence="2 3" key="1">
    <citation type="submission" date="2019-08" db="EMBL/GenBank/DDBJ databases">
        <authorList>
            <person name="Lei W."/>
        </authorList>
    </citation>
    <scope>NUCLEOTIDE SEQUENCE [LARGE SCALE GENOMIC DNA]</scope>
    <source>
        <strain evidence="2 3">CCUG 58627</strain>
    </source>
</reference>
<dbReference type="OrthoDB" id="4808449at2"/>
<feature type="transmembrane region" description="Helical" evidence="1">
    <location>
        <begin position="55"/>
        <end position="73"/>
    </location>
</feature>
<keyword evidence="1" id="KW-1133">Transmembrane helix</keyword>
<name>A0A5C5U3F7_9CORY</name>
<evidence type="ECO:0000313" key="3">
    <source>
        <dbReference type="Proteomes" id="UP000320791"/>
    </source>
</evidence>
<proteinExistence type="predicted"/>
<gene>
    <name evidence="2" type="ORF">FRX94_11480</name>
</gene>
<dbReference type="EMBL" id="VOHM01000032">
    <property type="protein sequence ID" value="TWT21003.1"/>
    <property type="molecule type" value="Genomic_DNA"/>
</dbReference>
<dbReference type="InterPro" id="IPR025671">
    <property type="entry name" value="HXXEE"/>
</dbReference>